<comment type="caution">
    <text evidence="3">The sequence shown here is derived from an EMBL/GenBank/DDBJ whole genome shotgun (WGS) entry which is preliminary data.</text>
</comment>
<dbReference type="Pfam" id="PF04433">
    <property type="entry name" value="SWIRM"/>
    <property type="match status" value="1"/>
</dbReference>
<proteinExistence type="predicted"/>
<gene>
    <name evidence="3" type="ORF">LTR78_008468</name>
</gene>
<organism evidence="3 4">
    <name type="scientific">Recurvomyces mirabilis</name>
    <dbReference type="NCBI Taxonomy" id="574656"/>
    <lineage>
        <taxon>Eukaryota</taxon>
        <taxon>Fungi</taxon>
        <taxon>Dikarya</taxon>
        <taxon>Ascomycota</taxon>
        <taxon>Pezizomycotina</taxon>
        <taxon>Dothideomycetes</taxon>
        <taxon>Dothideomycetidae</taxon>
        <taxon>Mycosphaerellales</taxon>
        <taxon>Teratosphaeriaceae</taxon>
        <taxon>Recurvomyces</taxon>
    </lineage>
</organism>
<evidence type="ECO:0000256" key="1">
    <source>
        <dbReference type="SAM" id="MobiDB-lite"/>
    </source>
</evidence>
<dbReference type="EMBL" id="JAUTXT010000040">
    <property type="protein sequence ID" value="KAK3671735.1"/>
    <property type="molecule type" value="Genomic_DNA"/>
</dbReference>
<dbReference type="InterPro" id="IPR009057">
    <property type="entry name" value="Homeodomain-like_sf"/>
</dbReference>
<reference evidence="3" key="1">
    <citation type="submission" date="2023-07" db="EMBL/GenBank/DDBJ databases">
        <title>Black Yeasts Isolated from many extreme environments.</title>
        <authorList>
            <person name="Coleine C."/>
            <person name="Stajich J.E."/>
            <person name="Selbmann L."/>
        </authorList>
    </citation>
    <scope>NUCLEOTIDE SEQUENCE</scope>
    <source>
        <strain evidence="3">CCFEE 5485</strain>
    </source>
</reference>
<dbReference type="Proteomes" id="UP001274830">
    <property type="component" value="Unassembled WGS sequence"/>
</dbReference>
<evidence type="ECO:0000313" key="3">
    <source>
        <dbReference type="EMBL" id="KAK3671735.1"/>
    </source>
</evidence>
<dbReference type="InterPro" id="IPR036388">
    <property type="entry name" value="WH-like_DNA-bd_sf"/>
</dbReference>
<name>A0AAE0TQ51_9PEZI</name>
<accession>A0AAE0TQ51</accession>
<dbReference type="AlphaFoldDB" id="A0AAE0TQ51"/>
<feature type="compositionally biased region" description="Basic and acidic residues" evidence="1">
    <location>
        <begin position="35"/>
        <end position="49"/>
    </location>
</feature>
<dbReference type="FunFam" id="1.10.10.10:FF:000087">
    <property type="entry name" value="Transcriptional adapter 2"/>
    <property type="match status" value="1"/>
</dbReference>
<feature type="domain" description="SWIRM" evidence="2">
    <location>
        <begin position="323"/>
        <end position="391"/>
    </location>
</feature>
<sequence length="401" mass="44911">MSDTSALHDSSSHDMASSKETSGRATIGAGQLHTPQEHLHHSFSHDKPFDPSTLLPNTLSPPASPNFVLAPQPSVDEPLFPDTERDEADQPLFDSQQSESARPSTSEATLRRHSTSEPSKTVRVPGTQIVLENKPLAAYNYFQGCMAQVERIRDATRKMPGLEGTRSKNILTRDPETRRALSRLDTFDKTLHRVDRPSRVTKTTITRRSIPDRHQSSEPALPRVTTASPGRPDTPEHASKTRPASSRRSRTPKSQSQTDFLDNAFPDKKHKRSAPSKHTPSKEDDFKWRDLPDYAPSTTDAQLKSLTAHWSSGGPLDIDDQIDVEELHGREYDVCRTLRLKPVQYLATKRRFFVAKVQFLSEGKTFTKTAAQNVTNIDVNKSSRLWEAFNNVVSTSRGLKE</sequence>
<evidence type="ECO:0000259" key="2">
    <source>
        <dbReference type="Pfam" id="PF04433"/>
    </source>
</evidence>
<feature type="region of interest" description="Disordered" evidence="1">
    <location>
        <begin position="1"/>
        <end position="122"/>
    </location>
</feature>
<dbReference type="Gene3D" id="1.10.10.10">
    <property type="entry name" value="Winged helix-like DNA-binding domain superfamily/Winged helix DNA-binding domain"/>
    <property type="match status" value="1"/>
</dbReference>
<feature type="region of interest" description="Disordered" evidence="1">
    <location>
        <begin position="195"/>
        <end position="293"/>
    </location>
</feature>
<protein>
    <recommendedName>
        <fullName evidence="2">SWIRM domain-containing protein</fullName>
    </recommendedName>
</protein>
<dbReference type="SUPFAM" id="SSF46689">
    <property type="entry name" value="Homeodomain-like"/>
    <property type="match status" value="1"/>
</dbReference>
<feature type="compositionally biased region" description="Polar residues" evidence="1">
    <location>
        <begin position="1"/>
        <end position="24"/>
    </location>
</feature>
<feature type="compositionally biased region" description="Low complexity" evidence="1">
    <location>
        <begin position="51"/>
        <end position="61"/>
    </location>
</feature>
<dbReference type="GO" id="GO:0010468">
    <property type="term" value="P:regulation of gene expression"/>
    <property type="evidence" value="ECO:0007669"/>
    <property type="project" value="UniProtKB-ARBA"/>
</dbReference>
<evidence type="ECO:0000313" key="4">
    <source>
        <dbReference type="Proteomes" id="UP001274830"/>
    </source>
</evidence>
<keyword evidence="4" id="KW-1185">Reference proteome</keyword>
<dbReference type="InterPro" id="IPR007526">
    <property type="entry name" value="SWIRM"/>
</dbReference>
<feature type="compositionally biased region" description="Polar residues" evidence="1">
    <location>
        <begin position="93"/>
        <end position="108"/>
    </location>
</feature>
<feature type="compositionally biased region" description="Basic and acidic residues" evidence="1">
    <location>
        <begin position="280"/>
        <end position="292"/>
    </location>
</feature>